<gene>
    <name evidence="1" type="ORF">AWB74_07710</name>
</gene>
<dbReference type="Proteomes" id="UP000055019">
    <property type="component" value="Unassembled WGS sequence"/>
</dbReference>
<keyword evidence="2" id="KW-1185">Reference proteome</keyword>
<accession>A0A158KZ86</accession>
<organism evidence="1 2">
    <name type="scientific">Caballeronia arvi</name>
    <dbReference type="NCBI Taxonomy" id="1777135"/>
    <lineage>
        <taxon>Bacteria</taxon>
        <taxon>Pseudomonadati</taxon>
        <taxon>Pseudomonadota</taxon>
        <taxon>Betaproteobacteria</taxon>
        <taxon>Burkholderiales</taxon>
        <taxon>Burkholderiaceae</taxon>
        <taxon>Caballeronia</taxon>
    </lineage>
</organism>
<dbReference type="AlphaFoldDB" id="A0A158KZ86"/>
<dbReference type="EMBL" id="FCOM02000073">
    <property type="protein sequence ID" value="SAL86458.1"/>
    <property type="molecule type" value="Genomic_DNA"/>
</dbReference>
<comment type="caution">
    <text evidence="1">The sequence shown here is derived from an EMBL/GenBank/DDBJ whole genome shotgun (WGS) entry which is preliminary data.</text>
</comment>
<name>A0A158KZ86_9BURK</name>
<protein>
    <submittedName>
        <fullName evidence="1">Uncharacterized protein</fullName>
    </submittedName>
</protein>
<proteinExistence type="predicted"/>
<reference evidence="1" key="1">
    <citation type="submission" date="2016-01" db="EMBL/GenBank/DDBJ databases">
        <authorList>
            <person name="Peeters C."/>
        </authorList>
    </citation>
    <scope>NUCLEOTIDE SEQUENCE [LARGE SCALE GENOMIC DNA]</scope>
    <source>
        <strain evidence="1">LMG 29317</strain>
    </source>
</reference>
<evidence type="ECO:0000313" key="1">
    <source>
        <dbReference type="EMBL" id="SAL86458.1"/>
    </source>
</evidence>
<evidence type="ECO:0000313" key="2">
    <source>
        <dbReference type="Proteomes" id="UP000055019"/>
    </source>
</evidence>
<sequence length="136" mass="15690">MVTAWAACGELKTPDDLAKKLAFDLARMRDPGQRLYAAFDFFVTTEHVVDWLHPNDNDADKANRSALRQSSILLQVVSHLANGGKHFQVTHKSTSLLPTCRRWAMWYRTMFKTTTLKPDSSSRFQSLKRKNFESKW</sequence>